<name>A0A0T9UXE9_YERAL</name>
<keyword evidence="5 6" id="KW-0472">Membrane</keyword>
<keyword evidence="4 6" id="KW-1133">Transmembrane helix</keyword>
<dbReference type="Pfam" id="PF04138">
    <property type="entry name" value="GtrA_DPMS_TM"/>
    <property type="match status" value="1"/>
</dbReference>
<evidence type="ECO:0000256" key="3">
    <source>
        <dbReference type="ARBA" id="ARBA00022692"/>
    </source>
</evidence>
<dbReference type="GO" id="GO:0005886">
    <property type="term" value="C:plasma membrane"/>
    <property type="evidence" value="ECO:0007669"/>
    <property type="project" value="TreeGrafter"/>
</dbReference>
<feature type="transmembrane region" description="Helical" evidence="6">
    <location>
        <begin position="105"/>
        <end position="127"/>
    </location>
</feature>
<reference evidence="8 9" key="1">
    <citation type="submission" date="2015-03" db="EMBL/GenBank/DDBJ databases">
        <authorList>
            <person name="Murphy D."/>
        </authorList>
    </citation>
    <scope>NUCLEOTIDE SEQUENCE [LARGE SCALE GENOMIC DNA]</scope>
    <source>
        <strain evidence="8 9">IP06005</strain>
    </source>
</reference>
<dbReference type="eggNOG" id="ENOG502ZNUZ">
    <property type="taxonomic scope" value="Bacteria"/>
</dbReference>
<dbReference type="InterPro" id="IPR051401">
    <property type="entry name" value="GtrA_CellWall_Glycosyl"/>
</dbReference>
<dbReference type="PANTHER" id="PTHR38459:SF1">
    <property type="entry name" value="PROPHAGE BACTOPRENOL-LINKED GLUCOSE TRANSLOCASE HOMOLOG"/>
    <property type="match status" value="1"/>
</dbReference>
<evidence type="ECO:0000313" key="8">
    <source>
        <dbReference type="EMBL" id="CNL80459.1"/>
    </source>
</evidence>
<dbReference type="EMBL" id="CQEJ01000041">
    <property type="protein sequence ID" value="CNL80459.1"/>
    <property type="molecule type" value="Genomic_DNA"/>
</dbReference>
<comment type="similarity">
    <text evidence="2">Belongs to the GtrA family.</text>
</comment>
<sequence length="134" mass="15013">MMKILREFFFFGISGIIGFLVDTAVLYLLRGCWGPFIARGFSFFAAVLVTWLFNRAITFKKKRSGMNPQNEFFSYLLLMLGGGVINYGLYSWLITAYKIVLENPIIGIAAGSIAGMVVNLATSRFILFRKDIGS</sequence>
<evidence type="ECO:0000256" key="1">
    <source>
        <dbReference type="ARBA" id="ARBA00004141"/>
    </source>
</evidence>
<dbReference type="Proteomes" id="UP000041595">
    <property type="component" value="Unassembled WGS sequence"/>
</dbReference>
<comment type="subcellular location">
    <subcellularLocation>
        <location evidence="1">Membrane</location>
        <topology evidence="1">Multi-pass membrane protein</topology>
    </subcellularLocation>
</comment>
<dbReference type="AlphaFoldDB" id="A0A0T9UXE9"/>
<protein>
    <submittedName>
        <fullName evidence="8">GtrA-like protein</fullName>
    </submittedName>
</protein>
<evidence type="ECO:0000259" key="7">
    <source>
        <dbReference type="Pfam" id="PF04138"/>
    </source>
</evidence>
<dbReference type="InterPro" id="IPR007267">
    <property type="entry name" value="GtrA_DPMS_TM"/>
</dbReference>
<keyword evidence="3 6" id="KW-0812">Transmembrane</keyword>
<feature type="domain" description="GtrA/DPMS transmembrane" evidence="7">
    <location>
        <begin position="11"/>
        <end position="128"/>
    </location>
</feature>
<feature type="transmembrane region" description="Helical" evidence="6">
    <location>
        <begin position="7"/>
        <end position="30"/>
    </location>
</feature>
<gene>
    <name evidence="8" type="ORF">ERS137965_03972</name>
</gene>
<evidence type="ECO:0000256" key="2">
    <source>
        <dbReference type="ARBA" id="ARBA00009399"/>
    </source>
</evidence>
<evidence type="ECO:0000256" key="4">
    <source>
        <dbReference type="ARBA" id="ARBA00022989"/>
    </source>
</evidence>
<proteinExistence type="inferred from homology"/>
<dbReference type="RefSeq" id="WP_042840633.1">
    <property type="nucleotide sequence ID" value="NZ_CQEJ01000041.1"/>
</dbReference>
<dbReference type="PANTHER" id="PTHR38459">
    <property type="entry name" value="PROPHAGE BACTOPRENOL-LINKED GLUCOSE TRANSLOCASE HOMOLOG"/>
    <property type="match status" value="1"/>
</dbReference>
<evidence type="ECO:0000313" key="9">
    <source>
        <dbReference type="Proteomes" id="UP000041595"/>
    </source>
</evidence>
<organism evidence="8 9">
    <name type="scientific">Yersinia aldovae</name>
    <dbReference type="NCBI Taxonomy" id="29483"/>
    <lineage>
        <taxon>Bacteria</taxon>
        <taxon>Pseudomonadati</taxon>
        <taxon>Pseudomonadota</taxon>
        <taxon>Gammaproteobacteria</taxon>
        <taxon>Enterobacterales</taxon>
        <taxon>Yersiniaceae</taxon>
        <taxon>Yersinia</taxon>
    </lineage>
</organism>
<evidence type="ECO:0000256" key="6">
    <source>
        <dbReference type="SAM" id="Phobius"/>
    </source>
</evidence>
<accession>A0A0T9UXE9</accession>
<evidence type="ECO:0000256" key="5">
    <source>
        <dbReference type="ARBA" id="ARBA00023136"/>
    </source>
</evidence>
<feature type="transmembrane region" description="Helical" evidence="6">
    <location>
        <begin position="36"/>
        <end position="53"/>
    </location>
</feature>
<feature type="transmembrane region" description="Helical" evidence="6">
    <location>
        <begin position="73"/>
        <end position="93"/>
    </location>
</feature>
<dbReference type="GO" id="GO:0000271">
    <property type="term" value="P:polysaccharide biosynthetic process"/>
    <property type="evidence" value="ECO:0007669"/>
    <property type="project" value="InterPro"/>
</dbReference>